<feature type="compositionally biased region" description="Low complexity" evidence="1">
    <location>
        <begin position="400"/>
        <end position="417"/>
    </location>
</feature>
<name>S3C157_OPHP1</name>
<dbReference type="EMBL" id="KE148156">
    <property type="protein sequence ID" value="EPE05451.1"/>
    <property type="molecule type" value="Genomic_DNA"/>
</dbReference>
<evidence type="ECO:0000313" key="2">
    <source>
        <dbReference type="EMBL" id="EPE05451.1"/>
    </source>
</evidence>
<evidence type="ECO:0000313" key="3">
    <source>
        <dbReference type="Proteomes" id="UP000016923"/>
    </source>
</evidence>
<feature type="compositionally biased region" description="Polar residues" evidence="1">
    <location>
        <begin position="355"/>
        <end position="368"/>
    </location>
</feature>
<dbReference type="PANTHER" id="PTHR22705">
    <property type="entry name" value="ZINC FINGER, ZZ DOMAIN CONTAINING 3"/>
    <property type="match status" value="1"/>
</dbReference>
<reference evidence="2 3" key="1">
    <citation type="journal article" date="2013" name="BMC Genomics">
        <title>The genome and transcriptome of the pine saprophyte Ophiostoma piceae, and a comparison with the bark beetle-associated pine pathogen Grosmannia clavigera.</title>
        <authorList>
            <person name="Haridas S."/>
            <person name="Wang Y."/>
            <person name="Lim L."/>
            <person name="Massoumi Alamouti S."/>
            <person name="Jackman S."/>
            <person name="Docking R."/>
            <person name="Robertson G."/>
            <person name="Birol I."/>
            <person name="Bohlmann J."/>
            <person name="Breuil C."/>
        </authorList>
    </citation>
    <scope>NUCLEOTIDE SEQUENCE [LARGE SCALE GENOMIC DNA]</scope>
    <source>
        <strain evidence="2 3">UAMH 11346</strain>
    </source>
</reference>
<dbReference type="OrthoDB" id="20473at2759"/>
<organism evidence="2 3">
    <name type="scientific">Ophiostoma piceae (strain UAMH 11346)</name>
    <name type="common">Sap stain fungus</name>
    <dbReference type="NCBI Taxonomy" id="1262450"/>
    <lineage>
        <taxon>Eukaryota</taxon>
        <taxon>Fungi</taxon>
        <taxon>Dikarya</taxon>
        <taxon>Ascomycota</taxon>
        <taxon>Pezizomycotina</taxon>
        <taxon>Sordariomycetes</taxon>
        <taxon>Sordariomycetidae</taxon>
        <taxon>Ophiostomatales</taxon>
        <taxon>Ophiostomataceae</taxon>
        <taxon>Ophiostoma</taxon>
    </lineage>
</organism>
<dbReference type="InterPro" id="IPR037830">
    <property type="entry name" value="ZZZ3"/>
</dbReference>
<feature type="compositionally biased region" description="Low complexity" evidence="1">
    <location>
        <begin position="597"/>
        <end position="644"/>
    </location>
</feature>
<feature type="compositionally biased region" description="Pro residues" evidence="1">
    <location>
        <begin position="85"/>
        <end position="98"/>
    </location>
</feature>
<dbReference type="PANTHER" id="PTHR22705:SF0">
    <property type="entry name" value="ZZ-TYPE ZINC FINGER-CONTAINING PROTEIN 3"/>
    <property type="match status" value="1"/>
</dbReference>
<feature type="region of interest" description="Disordered" evidence="1">
    <location>
        <begin position="563"/>
        <end position="582"/>
    </location>
</feature>
<feature type="region of interest" description="Disordered" evidence="1">
    <location>
        <begin position="335"/>
        <end position="419"/>
    </location>
</feature>
<gene>
    <name evidence="2" type="ORF">F503_02190</name>
</gene>
<dbReference type="VEuPathDB" id="FungiDB:F503_02190"/>
<accession>S3C157</accession>
<feature type="region of interest" description="Disordered" evidence="1">
    <location>
        <begin position="590"/>
        <end position="644"/>
    </location>
</feature>
<dbReference type="HOGENOM" id="CLU_425194_0_0_1"/>
<sequence length="644" mass="64609">MPSTSNAAGSGAPRLPVTETQILPPQIPPQALRPSVAPTTAPTGSGAPSAAVGSATPATTAQSAGGPAVASSASPPGVLKTRVLPPAPPRATPIPAPAVPLVQETPVPAPQIPGFNTSPSSGAGALGSPPKETKVVPPVPPMSTAKAPRQASKTTPRTQKAELAGPQASGSSSQFAAKRESSTPEQKQQQRAWSPPRPPISPVLAPADMPPHLQPLATGSGTFYKPNFASGRPVFKYTDAAREAAASNVHAEAHDQAATTARTGDAAGNVADATAQLPPGPVPVDFSTNPDVLALSSTLSILQIQRKKALDDIRRLQLAKDAALANPEAFLRQLQNTPGSGLGGAAPLHSRKDSSNSNSPGRHTTAASSVADKDGDVDMVMDADASPRLDKNNSQSRRGSAASASSSSSSSDESAAANPDSGIFNVVDLNSLPKPQNVVRMPHINWNKYAVVGEGLEKLHAEQIRRPPVGQPASASVLRGSEGDDHGEVGGPRIAFGQVNFGGGGGAAQGPTAGSAALYTFGGGYDNAVAAADSTPLAPVYRGVSAPYDPLVDVLEADHVTAGHRSSAGSTPGESGSMSAYGASFSSAGTGTGRGRGASISSTSGAAQPFAFTGAPPAASAGNAPTAASTRRSKSSKSSQPARR</sequence>
<feature type="compositionally biased region" description="Low complexity" evidence="1">
    <location>
        <begin position="21"/>
        <end position="78"/>
    </location>
</feature>
<feature type="compositionally biased region" description="Low complexity" evidence="1">
    <location>
        <begin position="118"/>
        <end position="130"/>
    </location>
</feature>
<dbReference type="Proteomes" id="UP000016923">
    <property type="component" value="Unassembled WGS sequence"/>
</dbReference>
<proteinExistence type="predicted"/>
<evidence type="ECO:0000256" key="1">
    <source>
        <dbReference type="SAM" id="MobiDB-lite"/>
    </source>
</evidence>
<dbReference type="eggNOG" id="ENOG502SBM6">
    <property type="taxonomic scope" value="Eukaryota"/>
</dbReference>
<feature type="compositionally biased region" description="Polar residues" evidence="1">
    <location>
        <begin position="183"/>
        <end position="192"/>
    </location>
</feature>
<feature type="region of interest" description="Disordered" evidence="1">
    <location>
        <begin position="1"/>
        <end position="218"/>
    </location>
</feature>
<keyword evidence="3" id="KW-1185">Reference proteome</keyword>
<protein>
    <submittedName>
        <fullName evidence="2">Uncharacterized protein</fullName>
    </submittedName>
</protein>
<dbReference type="AlphaFoldDB" id="S3C157"/>